<name>A0A0C9V1I0_SPHS4</name>
<dbReference type="Proteomes" id="UP000054279">
    <property type="component" value="Unassembled WGS sequence"/>
</dbReference>
<dbReference type="HOGENOM" id="CLU_2460908_0_0_1"/>
<proteinExistence type="predicted"/>
<keyword evidence="2" id="KW-1185">Reference proteome</keyword>
<feature type="non-terminal residue" evidence="1">
    <location>
        <position position="89"/>
    </location>
</feature>
<protein>
    <submittedName>
        <fullName evidence="1">Uncharacterized protein</fullName>
    </submittedName>
</protein>
<gene>
    <name evidence="1" type="ORF">M422DRAFT_103096</name>
</gene>
<accession>A0A0C9V1I0</accession>
<dbReference type="EMBL" id="KN837244">
    <property type="protein sequence ID" value="KIJ31325.1"/>
    <property type="molecule type" value="Genomic_DNA"/>
</dbReference>
<organism evidence="1 2">
    <name type="scientific">Sphaerobolus stellatus (strain SS14)</name>
    <dbReference type="NCBI Taxonomy" id="990650"/>
    <lineage>
        <taxon>Eukaryota</taxon>
        <taxon>Fungi</taxon>
        <taxon>Dikarya</taxon>
        <taxon>Basidiomycota</taxon>
        <taxon>Agaricomycotina</taxon>
        <taxon>Agaricomycetes</taxon>
        <taxon>Phallomycetidae</taxon>
        <taxon>Geastrales</taxon>
        <taxon>Sphaerobolaceae</taxon>
        <taxon>Sphaerobolus</taxon>
    </lineage>
</organism>
<reference evidence="1 2" key="1">
    <citation type="submission" date="2014-06" db="EMBL/GenBank/DDBJ databases">
        <title>Evolutionary Origins and Diversification of the Mycorrhizal Mutualists.</title>
        <authorList>
            <consortium name="DOE Joint Genome Institute"/>
            <consortium name="Mycorrhizal Genomics Consortium"/>
            <person name="Kohler A."/>
            <person name="Kuo A."/>
            <person name="Nagy L.G."/>
            <person name="Floudas D."/>
            <person name="Copeland A."/>
            <person name="Barry K.W."/>
            <person name="Cichocki N."/>
            <person name="Veneault-Fourrey C."/>
            <person name="LaButti K."/>
            <person name="Lindquist E.A."/>
            <person name="Lipzen A."/>
            <person name="Lundell T."/>
            <person name="Morin E."/>
            <person name="Murat C."/>
            <person name="Riley R."/>
            <person name="Ohm R."/>
            <person name="Sun H."/>
            <person name="Tunlid A."/>
            <person name="Henrissat B."/>
            <person name="Grigoriev I.V."/>
            <person name="Hibbett D.S."/>
            <person name="Martin F."/>
        </authorList>
    </citation>
    <scope>NUCLEOTIDE SEQUENCE [LARGE SCALE GENOMIC DNA]</scope>
    <source>
        <strain evidence="1 2">SS14</strain>
    </source>
</reference>
<evidence type="ECO:0000313" key="1">
    <source>
        <dbReference type="EMBL" id="KIJ31325.1"/>
    </source>
</evidence>
<dbReference type="OrthoDB" id="3245961at2759"/>
<dbReference type="AlphaFoldDB" id="A0A0C9V1I0"/>
<evidence type="ECO:0000313" key="2">
    <source>
        <dbReference type="Proteomes" id="UP000054279"/>
    </source>
</evidence>
<feature type="non-terminal residue" evidence="1">
    <location>
        <position position="1"/>
    </location>
</feature>
<sequence>TLVSHLHQNELHAIVSGYATDPYFKNIRDTLRQGSGPNHILKLPFFENEQGLLYFEDWNRDERLCVPRNEQVRIIAKCHNELTNGAHAG</sequence>